<dbReference type="STRING" id="272557.APE_1315"/>
<proteinExistence type="predicted"/>
<evidence type="ECO:0000313" key="2">
    <source>
        <dbReference type="Proteomes" id="UP000002518"/>
    </source>
</evidence>
<organism evidence="1 2">
    <name type="scientific">Aeropyrum pernix (strain ATCC 700893 / DSM 11879 / JCM 9820 / NBRC 100138 / K1)</name>
    <dbReference type="NCBI Taxonomy" id="272557"/>
    <lineage>
        <taxon>Archaea</taxon>
        <taxon>Thermoproteota</taxon>
        <taxon>Thermoprotei</taxon>
        <taxon>Desulfurococcales</taxon>
        <taxon>Desulfurococcaceae</taxon>
        <taxon>Aeropyrum</taxon>
    </lineage>
</organism>
<dbReference type="AlphaFoldDB" id="Q9YCE2"/>
<evidence type="ECO:0008006" key="3">
    <source>
        <dbReference type="Google" id="ProtNLM"/>
    </source>
</evidence>
<dbReference type="EMBL" id="BA000002">
    <property type="protein sequence ID" value="BAA80306.1"/>
    <property type="molecule type" value="Genomic_DNA"/>
</dbReference>
<dbReference type="RefSeq" id="WP_010866296.1">
    <property type="nucleotide sequence ID" value="NC_000854.2"/>
</dbReference>
<keyword evidence="2" id="KW-1185">Reference proteome</keyword>
<accession>Q9YCE2</accession>
<gene>
    <name evidence="1" type="ordered locus">APE_1315</name>
</gene>
<dbReference type="EnsemblBacteria" id="BAA80306">
    <property type="protein sequence ID" value="BAA80306"/>
    <property type="gene ID" value="APE_1315"/>
</dbReference>
<name>Q9YCE2_AERPE</name>
<dbReference type="Proteomes" id="UP000002518">
    <property type="component" value="Chromosome"/>
</dbReference>
<dbReference type="KEGG" id="ape:APE_1315"/>
<sequence>MRGRAILLFAIITGLVLSGAAVDAAMRGELRIYTSTSPSNPSVYGASEFYEAAREAYDAVLVRSIGELEELAVEGGASIVYVVIAPDKPFTYEEYLVLSSLASQGRLKILVMDETIVSNWLLERLVGARVSGEELIVPGASGGWQYIVDVDCGSLGRGLASKPSFIEEAAGGESICTADIAGEERVLAVKIERGGFKALVVSDSSMCANFMLDPPPWLGDGNRGLCMGLLGLLVEPGDVVVFDDAHYKGIPLYFKYGQALAGLAAVPARALSSMWAINPYATLASLIAVSTALSALARPWRPLERPLGDEMLEKLALYALQEAARRDPILRAALTFGVALRLRPLRRLLIERAYRVLGVKGGEGLRAY</sequence>
<dbReference type="GeneID" id="4525264"/>
<dbReference type="PIR" id="D72606">
    <property type="entry name" value="D72606"/>
</dbReference>
<reference evidence="1 2" key="1">
    <citation type="journal article" date="1999" name="DNA Res.">
        <title>Complete genome sequence of an aerobic hyper-thermophilic crenarchaeon, Aeropyrum pernix K1.</title>
        <authorList>
            <person name="Kawarabayasi Y."/>
            <person name="Hino Y."/>
            <person name="Horikawa H."/>
            <person name="Yamazaki S."/>
            <person name="Haikawa Y."/>
            <person name="Jin-no K."/>
            <person name="Takahashi M."/>
            <person name="Sekine M."/>
            <person name="Baba S."/>
            <person name="Ankai A."/>
            <person name="Kosugi H."/>
            <person name="Hosoyama A."/>
            <person name="Fukui S."/>
            <person name="Nagai Y."/>
            <person name="Nishijima K."/>
            <person name="Nakazawa H."/>
            <person name="Takamiya M."/>
            <person name="Masuda S."/>
            <person name="Funahashi T."/>
            <person name="Tanaka T."/>
            <person name="Kudoh Y."/>
            <person name="Yamazaki J."/>
            <person name="Kushida N."/>
            <person name="Oguchi A."/>
            <person name="Aoki K."/>
            <person name="Kubota K."/>
            <person name="Nakamura Y."/>
            <person name="Nomura N."/>
            <person name="Sako Y."/>
            <person name="Kikuchi H."/>
        </authorList>
    </citation>
    <scope>NUCLEOTIDE SEQUENCE [LARGE SCALE GENOMIC DNA]</scope>
    <source>
        <strain evidence="2">ATCC 700893 / DSM 11879 / JCM 9820 / NBRC 100138 / K1</strain>
    </source>
</reference>
<protein>
    <recommendedName>
        <fullName evidence="3">DUF4350 domain-containing protein</fullName>
    </recommendedName>
</protein>
<dbReference type="eggNOG" id="arCOG01315">
    <property type="taxonomic scope" value="Archaea"/>
</dbReference>
<evidence type="ECO:0000313" key="1">
    <source>
        <dbReference type="EMBL" id="BAA80306.1"/>
    </source>
</evidence>